<dbReference type="KEGG" id="senf:GJR95_32170"/>
<evidence type="ECO:0000313" key="1">
    <source>
        <dbReference type="EMBL" id="QHV99387.1"/>
    </source>
</evidence>
<dbReference type="RefSeq" id="WP_162389790.1">
    <property type="nucleotide sequence ID" value="NZ_CP045997.1"/>
</dbReference>
<name>A0A6P1W5S2_9BACT</name>
<keyword evidence="2" id="KW-1185">Reference proteome</keyword>
<accession>A0A6P1W5S2</accession>
<evidence type="ECO:0000313" key="2">
    <source>
        <dbReference type="Proteomes" id="UP000464577"/>
    </source>
</evidence>
<organism evidence="1 2">
    <name type="scientific">Spirosoma endbachense</name>
    <dbReference type="NCBI Taxonomy" id="2666025"/>
    <lineage>
        <taxon>Bacteria</taxon>
        <taxon>Pseudomonadati</taxon>
        <taxon>Bacteroidota</taxon>
        <taxon>Cytophagia</taxon>
        <taxon>Cytophagales</taxon>
        <taxon>Cytophagaceae</taxon>
        <taxon>Spirosoma</taxon>
    </lineage>
</organism>
<protein>
    <submittedName>
        <fullName evidence="1">Uncharacterized protein</fullName>
    </submittedName>
</protein>
<reference evidence="1 2" key="1">
    <citation type="submission" date="2019-11" db="EMBL/GenBank/DDBJ databases">
        <title>Spirosoma endbachense sp. nov., isolated from a natural salt meadow.</title>
        <authorList>
            <person name="Rojas J."/>
            <person name="Ambika Manirajan B."/>
            <person name="Ratering S."/>
            <person name="Suarez C."/>
            <person name="Geissler-Plaum R."/>
            <person name="Schnell S."/>
        </authorList>
    </citation>
    <scope>NUCLEOTIDE SEQUENCE [LARGE SCALE GENOMIC DNA]</scope>
    <source>
        <strain evidence="1 2">I-24</strain>
    </source>
</reference>
<sequence>MSQPTLYQDVYFLILEEEGYEYLICLHANLTRQRSSAGCYIAHVVEPTSNEVIFFDCADELSKLRQQLDEMLERVGQLVFCYRDCSCFQFEWYPSLN</sequence>
<proteinExistence type="predicted"/>
<dbReference type="AlphaFoldDB" id="A0A6P1W5S2"/>
<dbReference type="Proteomes" id="UP000464577">
    <property type="component" value="Chromosome"/>
</dbReference>
<dbReference type="EMBL" id="CP045997">
    <property type="protein sequence ID" value="QHV99387.1"/>
    <property type="molecule type" value="Genomic_DNA"/>
</dbReference>
<gene>
    <name evidence="1" type="ORF">GJR95_32170</name>
</gene>